<dbReference type="CDD" id="cd11032">
    <property type="entry name" value="P450_EryK-like"/>
    <property type="match status" value="1"/>
</dbReference>
<keyword evidence="3 8" id="KW-0349">Heme</keyword>
<dbReference type="Gene3D" id="1.10.630.10">
    <property type="entry name" value="Cytochrome P450"/>
    <property type="match status" value="1"/>
</dbReference>
<protein>
    <submittedName>
        <fullName evidence="10">Cytochrome</fullName>
    </submittedName>
</protein>
<dbReference type="PRINTS" id="PR00385">
    <property type="entry name" value="P450"/>
</dbReference>
<keyword evidence="5 8" id="KW-0560">Oxidoreductase</keyword>
<evidence type="ECO:0000256" key="6">
    <source>
        <dbReference type="ARBA" id="ARBA00023004"/>
    </source>
</evidence>
<dbReference type="GO" id="GO:0004497">
    <property type="term" value="F:monooxygenase activity"/>
    <property type="evidence" value="ECO:0007669"/>
    <property type="project" value="UniProtKB-KW"/>
</dbReference>
<dbReference type="GO" id="GO:0016705">
    <property type="term" value="F:oxidoreductase activity, acting on paired donors, with incorporation or reduction of molecular oxygen"/>
    <property type="evidence" value="ECO:0007669"/>
    <property type="project" value="InterPro"/>
</dbReference>
<dbReference type="GO" id="GO:0020037">
    <property type="term" value="F:heme binding"/>
    <property type="evidence" value="ECO:0007669"/>
    <property type="project" value="InterPro"/>
</dbReference>
<feature type="region of interest" description="Disordered" evidence="9">
    <location>
        <begin position="80"/>
        <end position="99"/>
    </location>
</feature>
<comment type="cofactor">
    <cofactor evidence="1">
        <name>heme</name>
        <dbReference type="ChEBI" id="CHEBI:30413"/>
    </cofactor>
</comment>
<dbReference type="GO" id="GO:0005506">
    <property type="term" value="F:iron ion binding"/>
    <property type="evidence" value="ECO:0007669"/>
    <property type="project" value="InterPro"/>
</dbReference>
<dbReference type="EMBL" id="CP023778">
    <property type="protein sequence ID" value="ATL66183.1"/>
    <property type="molecule type" value="Genomic_DNA"/>
</dbReference>
<evidence type="ECO:0000313" key="10">
    <source>
        <dbReference type="EMBL" id="ATL66183.1"/>
    </source>
</evidence>
<name>A0A291RF45_9NOCA</name>
<keyword evidence="6 8" id="KW-0408">Iron</keyword>
<organism evidence="10 11">
    <name type="scientific">Nocardia terpenica</name>
    <dbReference type="NCBI Taxonomy" id="455432"/>
    <lineage>
        <taxon>Bacteria</taxon>
        <taxon>Bacillati</taxon>
        <taxon>Actinomycetota</taxon>
        <taxon>Actinomycetes</taxon>
        <taxon>Mycobacteriales</taxon>
        <taxon>Nocardiaceae</taxon>
        <taxon>Nocardia</taxon>
    </lineage>
</organism>
<dbReference type="InterPro" id="IPR036396">
    <property type="entry name" value="Cyt_P450_sf"/>
</dbReference>
<dbReference type="Pfam" id="PF00067">
    <property type="entry name" value="p450"/>
    <property type="match status" value="1"/>
</dbReference>
<dbReference type="FunFam" id="1.10.630.10:FF:000018">
    <property type="entry name" value="Cytochrome P450 monooxygenase"/>
    <property type="match status" value="1"/>
</dbReference>
<dbReference type="KEGG" id="ntp:CRH09_08220"/>
<dbReference type="RefSeq" id="WP_098693389.1">
    <property type="nucleotide sequence ID" value="NZ_CP023778.1"/>
</dbReference>
<dbReference type="AlphaFoldDB" id="A0A291RF45"/>
<evidence type="ECO:0000256" key="5">
    <source>
        <dbReference type="ARBA" id="ARBA00023002"/>
    </source>
</evidence>
<comment type="similarity">
    <text evidence="2 8">Belongs to the cytochrome P450 family.</text>
</comment>
<dbReference type="PANTHER" id="PTHR46696:SF1">
    <property type="entry name" value="CYTOCHROME P450 YJIB-RELATED"/>
    <property type="match status" value="1"/>
</dbReference>
<dbReference type="PANTHER" id="PTHR46696">
    <property type="entry name" value="P450, PUTATIVE (EUROFUNG)-RELATED"/>
    <property type="match status" value="1"/>
</dbReference>
<evidence type="ECO:0000256" key="9">
    <source>
        <dbReference type="SAM" id="MobiDB-lite"/>
    </source>
</evidence>
<dbReference type="InterPro" id="IPR017972">
    <property type="entry name" value="Cyt_P450_CS"/>
</dbReference>
<dbReference type="InterPro" id="IPR002397">
    <property type="entry name" value="Cyt_P450_B"/>
</dbReference>
<proteinExistence type="inferred from homology"/>
<gene>
    <name evidence="10" type="ORF">CRH09_08220</name>
</gene>
<dbReference type="PROSITE" id="PS00086">
    <property type="entry name" value="CYTOCHROME_P450"/>
    <property type="match status" value="1"/>
</dbReference>
<accession>A0A291RF45</accession>
<evidence type="ECO:0000256" key="8">
    <source>
        <dbReference type="RuleBase" id="RU000461"/>
    </source>
</evidence>
<keyword evidence="4 8" id="KW-0479">Metal-binding</keyword>
<reference evidence="10 11" key="1">
    <citation type="submission" date="2017-10" db="EMBL/GenBank/DDBJ databases">
        <title>Comparative genomics between pathogenic Norcardia.</title>
        <authorList>
            <person name="Zeng L."/>
        </authorList>
    </citation>
    <scope>NUCLEOTIDE SEQUENCE [LARGE SCALE GENOMIC DNA]</scope>
    <source>
        <strain evidence="10 11">NC_YFY_NT001</strain>
    </source>
</reference>
<evidence type="ECO:0000256" key="1">
    <source>
        <dbReference type="ARBA" id="ARBA00001971"/>
    </source>
</evidence>
<keyword evidence="7 8" id="KW-0503">Monooxygenase</keyword>
<dbReference type="InterPro" id="IPR001128">
    <property type="entry name" value="Cyt_P450"/>
</dbReference>
<evidence type="ECO:0000256" key="3">
    <source>
        <dbReference type="ARBA" id="ARBA00022617"/>
    </source>
</evidence>
<sequence>MTSSRTATPLGVGALTDADPGALLALGSPPPVETDGGATLLEWLRVRRAAGPIWRDDRGHYHLFRHADLIAVVSDPATYSSDTVTRPSGGTESPPPGTLLLMDPPWHRTMRRLVTKAFSARRVNDLGTRIAELAAELLDDIAARTPDADGGVEVDLVDTFANPLPVTVIAELLGVPFDDLDKFQKWADCLLTDKMDDPEGAARLNTTILEMRDYLQGRVDIRRAEPAADLIGTLVAAEVDGRTLTDREAINFAALLLLAGHVTTAVLLGNTLLCLDTAPGEWAALRADPSRIPSVLEEVLRLRPPFLAIERVTTGPVELCGEQLPENAVIHLWLLSANRDERVFEDPDAFRPNRSESVQIAFGHGIHHCLGASLARMEGKIAMELMLERFDDVQVRRDEELRWHQDNVLGARHLPLRIVPSRRA</sequence>
<evidence type="ECO:0000313" key="11">
    <source>
        <dbReference type="Proteomes" id="UP000221961"/>
    </source>
</evidence>
<dbReference type="GeneID" id="88357393"/>
<evidence type="ECO:0000256" key="7">
    <source>
        <dbReference type="ARBA" id="ARBA00023033"/>
    </source>
</evidence>
<dbReference type="Proteomes" id="UP000221961">
    <property type="component" value="Chromosome"/>
</dbReference>
<dbReference type="SUPFAM" id="SSF48264">
    <property type="entry name" value="Cytochrome P450"/>
    <property type="match status" value="1"/>
</dbReference>
<dbReference type="PRINTS" id="PR00359">
    <property type="entry name" value="BP450"/>
</dbReference>
<evidence type="ECO:0000256" key="2">
    <source>
        <dbReference type="ARBA" id="ARBA00010617"/>
    </source>
</evidence>
<evidence type="ECO:0000256" key="4">
    <source>
        <dbReference type="ARBA" id="ARBA00022723"/>
    </source>
</evidence>